<dbReference type="SUPFAM" id="SSF63825">
    <property type="entry name" value="YWTD domain"/>
    <property type="match status" value="1"/>
</dbReference>
<dbReference type="AlphaFoldDB" id="B7K107"/>
<protein>
    <recommendedName>
        <fullName evidence="1">Phytase-like domain-containing protein</fullName>
    </recommendedName>
</protein>
<dbReference type="eggNOG" id="COG4222">
    <property type="taxonomic scope" value="Bacteria"/>
</dbReference>
<reference evidence="3" key="1">
    <citation type="journal article" date="2011" name="MBio">
        <title>Novel metabolic attributes of the genus Cyanothece, comprising a group of unicellular nitrogen-fixing Cyanobacteria.</title>
        <authorList>
            <person name="Bandyopadhyay A."/>
            <person name="Elvitigala T."/>
            <person name="Welsh E."/>
            <person name="Stockel J."/>
            <person name="Liberton M."/>
            <person name="Min H."/>
            <person name="Sherman L.A."/>
            <person name="Pakrasi H.B."/>
        </authorList>
    </citation>
    <scope>NUCLEOTIDE SEQUENCE [LARGE SCALE GENOMIC DNA]</scope>
    <source>
        <strain evidence="3">PCC 8801</strain>
    </source>
</reference>
<dbReference type="STRING" id="41431.PCC8801_1074"/>
<dbReference type="PANTHER" id="PTHR37957">
    <property type="entry name" value="BLR7070 PROTEIN"/>
    <property type="match status" value="1"/>
</dbReference>
<dbReference type="Proteomes" id="UP000008204">
    <property type="component" value="Chromosome"/>
</dbReference>
<dbReference type="KEGG" id="cyp:PCC8801_1074"/>
<dbReference type="InterPro" id="IPR027372">
    <property type="entry name" value="Phytase-like_dom"/>
</dbReference>
<dbReference type="RefSeq" id="WP_012594423.1">
    <property type="nucleotide sequence ID" value="NC_011726.1"/>
</dbReference>
<evidence type="ECO:0000313" key="2">
    <source>
        <dbReference type="EMBL" id="ACK65148.1"/>
    </source>
</evidence>
<evidence type="ECO:0000259" key="1">
    <source>
        <dbReference type="Pfam" id="PF13449"/>
    </source>
</evidence>
<proteinExistence type="predicted"/>
<feature type="domain" description="Phytase-like" evidence="1">
    <location>
        <begin position="57"/>
        <end position="410"/>
    </location>
</feature>
<evidence type="ECO:0000313" key="3">
    <source>
        <dbReference type="Proteomes" id="UP000008204"/>
    </source>
</evidence>
<dbReference type="HOGENOM" id="CLU_552888_0_0_3"/>
<dbReference type="EMBL" id="CP001287">
    <property type="protein sequence ID" value="ACK65148.1"/>
    <property type="molecule type" value="Genomic_DNA"/>
</dbReference>
<gene>
    <name evidence="2" type="ordered locus">PCC8801_1074</name>
</gene>
<name>B7K107_RIPO1</name>
<dbReference type="OrthoDB" id="418145at2"/>
<dbReference type="PANTHER" id="PTHR37957:SF1">
    <property type="entry name" value="PHYTASE-LIKE DOMAIN-CONTAINING PROTEIN"/>
    <property type="match status" value="1"/>
</dbReference>
<keyword evidence="3" id="KW-1185">Reference proteome</keyword>
<dbReference type="Pfam" id="PF13449">
    <property type="entry name" value="Phytase-like"/>
    <property type="match status" value="1"/>
</dbReference>
<sequence length="501" mass="53272">METAKRFFSALISTLTLSVLTDQTAHAVSFVNNIVISSDQTDLSGEPDGLNGNRLAGIFSDLYYDRSNNVYYGLSDAGPGGGTVSFNTKVQKFTLDVNPNTGEISNFNLLDTILFTDNGQNLNGSDPSFLNGDSSVLGLSFDPEGFVVAPNGHFYVSDEYGPSVYEFLPDGSFLRALTTPDNLIPKNNTTPNYVDGRGTITTGRQDGRGFEGLAISPDGTQLFAMLQAPLVNEGNANDGRLSANLRIVEFDTTTGTSTAQYIYQLESLIDINNRIPGTSNDFPATSQGRNIGISAITAINEAEFLVIERDNRGFGVAAPTTTDIADNPVGTKRVYHIDITGATDVSGLSLAGTSTLPGGVIPVTKSLFLDLQSELETAGQLVTEKLEGLAIGPQLNDGSYALLVGTDNDFSATQDSNDVQFDVCTNALTTNPLAESQQVPINTPCPLDSQNNPMSLIPTYLYSFKADVPNFVPLQTVPEPSVILGIISLGLGGLLLKKTNT</sequence>
<organism evidence="2 3">
    <name type="scientific">Rippkaea orientalis (strain PCC 8801 / RF-1)</name>
    <name type="common">Cyanothece sp. (strain PCC 8801)</name>
    <dbReference type="NCBI Taxonomy" id="41431"/>
    <lineage>
        <taxon>Bacteria</taxon>
        <taxon>Bacillati</taxon>
        <taxon>Cyanobacteriota</taxon>
        <taxon>Cyanophyceae</taxon>
        <taxon>Oscillatoriophycideae</taxon>
        <taxon>Chroococcales</taxon>
        <taxon>Aphanothecaceae</taxon>
        <taxon>Rippkaea</taxon>
        <taxon>Rippkaea orientalis</taxon>
    </lineage>
</organism>
<accession>B7K107</accession>